<dbReference type="SUPFAM" id="SSF81383">
    <property type="entry name" value="F-box domain"/>
    <property type="match status" value="1"/>
</dbReference>
<gene>
    <name evidence="3" type="ORF">F5X68DRAFT_142457</name>
</gene>
<evidence type="ECO:0000313" key="4">
    <source>
        <dbReference type="Proteomes" id="UP000770015"/>
    </source>
</evidence>
<organism evidence="3 4">
    <name type="scientific">Plectosphaerella plurivora</name>
    <dbReference type="NCBI Taxonomy" id="936078"/>
    <lineage>
        <taxon>Eukaryota</taxon>
        <taxon>Fungi</taxon>
        <taxon>Dikarya</taxon>
        <taxon>Ascomycota</taxon>
        <taxon>Pezizomycotina</taxon>
        <taxon>Sordariomycetes</taxon>
        <taxon>Hypocreomycetidae</taxon>
        <taxon>Glomerellales</taxon>
        <taxon>Plectosphaerellaceae</taxon>
        <taxon>Plectosphaerella</taxon>
    </lineage>
</organism>
<dbReference type="Proteomes" id="UP000770015">
    <property type="component" value="Unassembled WGS sequence"/>
</dbReference>
<keyword evidence="4" id="KW-1185">Reference proteome</keyword>
<dbReference type="AlphaFoldDB" id="A0A9P8V2S8"/>
<protein>
    <submittedName>
        <fullName evidence="3">F-box domain-containing protein</fullName>
    </submittedName>
</protein>
<accession>A0A9P8V2S8</accession>
<feature type="domain" description="F-box" evidence="2">
    <location>
        <begin position="43"/>
        <end position="88"/>
    </location>
</feature>
<comment type="caution">
    <text evidence="3">The sequence shown here is derived from an EMBL/GenBank/DDBJ whole genome shotgun (WGS) entry which is preliminary data.</text>
</comment>
<feature type="compositionally biased region" description="Pro residues" evidence="1">
    <location>
        <begin position="13"/>
        <end position="24"/>
    </location>
</feature>
<dbReference type="InterPro" id="IPR001810">
    <property type="entry name" value="F-box_dom"/>
</dbReference>
<dbReference type="PROSITE" id="PS50181">
    <property type="entry name" value="FBOX"/>
    <property type="match status" value="1"/>
</dbReference>
<evidence type="ECO:0000313" key="3">
    <source>
        <dbReference type="EMBL" id="KAH6669152.1"/>
    </source>
</evidence>
<sequence length="855" mass="94320">MAIESAQEENPVAGPPISGPPVAGPPAANAAAITSAAAFPPEPWKPFDVPTEIFGEILKFLTREDAKNMRLVCKRFDHHIASAFFSSIVVPFTAELYAAPKSRIKLNRDEKAQAREKATEKRTDGLRIFESFGKHVNRFALCLELDEEQLANPPIKSTQQIVPAFWGLYRWPKPLYTRYEELEEIEDTADELASMKTALRCLTKVSELGLCCDPGLGYLTGPERNPLFNPGHTPVFRSWNKDHRMDEDPQPGRDWHHIDRLDRSGEPLKPPKFQFIESMAHRSGFLPSEAIEAAKLLLRSENVSMEELEIDDLNLNNSEFTWSMAPNAVAAPVAASAAAPGAAGPAAAPDDAPEAAAADPAPAITPAYLRFRLLPNRLTGPQKEMLLEMEWAHRALIQSYVLAITDLARENHFGFLTTLNIAKIPSTHLTMFKSTGFWDSLKSLSRVSFAVIPEWRTITKNANNAIESLPRSPVPSANEVFALLKEYVGVRPNITYLHFEWLCGGEFAPGSNQRDRFVLPVPFCTFAKMVDPETAKESEHILDLPYIQNLSLKNCYASPHVFMQVIRSMALASLDNLELVSVSLTGPPRKAGKNDFSRLTALLFGHPPLGALNLGLPLGAFGNHVPVAGLAAPNFNPHMTPEEQVLHMISDSQRAVNNPIVLDARWRTPRLFSWSGFIEHFTSGKRVQDALAADGIDVSATFYGDKHTSFLPPPSISKEREGQKYKLRTISFLSCGYVSVKAPNIDTVAVSSLHDLTRRDSIRPESLRDRDLAMFLQGTSDGLAGYIIPDLEAVDCRILEGFHHMTLGWKDVVPTRVIASASADDALGGESRFSGVLGSPNRTASTCHPDYVVRS</sequence>
<evidence type="ECO:0000256" key="1">
    <source>
        <dbReference type="SAM" id="MobiDB-lite"/>
    </source>
</evidence>
<dbReference type="EMBL" id="JAGSXJ010000032">
    <property type="protein sequence ID" value="KAH6669152.1"/>
    <property type="molecule type" value="Genomic_DNA"/>
</dbReference>
<name>A0A9P8V2S8_9PEZI</name>
<reference evidence="3" key="1">
    <citation type="journal article" date="2021" name="Nat. Commun.">
        <title>Genetic determinants of endophytism in the Arabidopsis root mycobiome.</title>
        <authorList>
            <person name="Mesny F."/>
            <person name="Miyauchi S."/>
            <person name="Thiergart T."/>
            <person name="Pickel B."/>
            <person name="Atanasova L."/>
            <person name="Karlsson M."/>
            <person name="Huettel B."/>
            <person name="Barry K.W."/>
            <person name="Haridas S."/>
            <person name="Chen C."/>
            <person name="Bauer D."/>
            <person name="Andreopoulos W."/>
            <person name="Pangilinan J."/>
            <person name="LaButti K."/>
            <person name="Riley R."/>
            <person name="Lipzen A."/>
            <person name="Clum A."/>
            <person name="Drula E."/>
            <person name="Henrissat B."/>
            <person name="Kohler A."/>
            <person name="Grigoriev I.V."/>
            <person name="Martin F.M."/>
            <person name="Hacquard S."/>
        </authorList>
    </citation>
    <scope>NUCLEOTIDE SEQUENCE</scope>
    <source>
        <strain evidence="3">MPI-SDFR-AT-0117</strain>
    </source>
</reference>
<dbReference type="OrthoDB" id="4194555at2759"/>
<dbReference type="InterPro" id="IPR036047">
    <property type="entry name" value="F-box-like_dom_sf"/>
</dbReference>
<feature type="region of interest" description="Disordered" evidence="1">
    <location>
        <begin position="1"/>
        <end position="26"/>
    </location>
</feature>
<proteinExistence type="predicted"/>
<evidence type="ECO:0000259" key="2">
    <source>
        <dbReference type="PROSITE" id="PS50181"/>
    </source>
</evidence>